<feature type="domain" description="Death" evidence="3">
    <location>
        <begin position="30"/>
        <end position="96"/>
    </location>
</feature>
<dbReference type="SUPFAM" id="SSF52540">
    <property type="entry name" value="P-loop containing nucleoside triphosphate hydrolases"/>
    <property type="match status" value="1"/>
</dbReference>
<dbReference type="OrthoDB" id="100767at2759"/>
<dbReference type="PANTHER" id="PTHR46844">
    <property type="entry name" value="SLR5058 PROTEIN"/>
    <property type="match status" value="1"/>
</dbReference>
<gene>
    <name evidence="6" type="primary">LOC109475972</name>
</gene>
<organism evidence="5 6">
    <name type="scientific">Branchiostoma belcheri</name>
    <name type="common">Amphioxus</name>
    <dbReference type="NCBI Taxonomy" id="7741"/>
    <lineage>
        <taxon>Eukaryota</taxon>
        <taxon>Metazoa</taxon>
        <taxon>Chordata</taxon>
        <taxon>Cephalochordata</taxon>
        <taxon>Leptocardii</taxon>
        <taxon>Amphioxiformes</taxon>
        <taxon>Branchiostomatidae</taxon>
        <taxon>Branchiostoma</taxon>
    </lineage>
</organism>
<dbReference type="SMART" id="SM00005">
    <property type="entry name" value="DEATH"/>
    <property type="match status" value="1"/>
</dbReference>
<dbReference type="RefSeq" id="XP_019632337.1">
    <property type="nucleotide sequence ID" value="XM_019776778.1"/>
</dbReference>
<evidence type="ECO:0000313" key="6">
    <source>
        <dbReference type="RefSeq" id="XP_019632337.1"/>
    </source>
</evidence>
<dbReference type="Gene3D" id="3.40.50.300">
    <property type="entry name" value="P-loop containing nucleotide triphosphate hydrolases"/>
    <property type="match status" value="1"/>
</dbReference>
<dbReference type="GO" id="GO:0007165">
    <property type="term" value="P:signal transduction"/>
    <property type="evidence" value="ECO:0007669"/>
    <property type="project" value="InterPro"/>
</dbReference>
<dbReference type="Proteomes" id="UP000515135">
    <property type="component" value="Unplaced"/>
</dbReference>
<dbReference type="PROSITE" id="PS50837">
    <property type="entry name" value="NACHT"/>
    <property type="match status" value="1"/>
</dbReference>
<dbReference type="PROSITE" id="PS50017">
    <property type="entry name" value="DEATH_DOMAIN"/>
    <property type="match status" value="1"/>
</dbReference>
<accession>A0A6P4ZMQ8</accession>
<evidence type="ECO:0000259" key="3">
    <source>
        <dbReference type="PROSITE" id="PS50017"/>
    </source>
</evidence>
<reference evidence="6" key="1">
    <citation type="submission" date="2025-08" db="UniProtKB">
        <authorList>
            <consortium name="RefSeq"/>
        </authorList>
    </citation>
    <scope>IDENTIFICATION</scope>
    <source>
        <tissue evidence="6">Gonad</tissue>
    </source>
</reference>
<dbReference type="InterPro" id="IPR011029">
    <property type="entry name" value="DEATH-like_dom_sf"/>
</dbReference>
<dbReference type="GO" id="GO:0005524">
    <property type="term" value="F:ATP binding"/>
    <property type="evidence" value="ECO:0007669"/>
    <property type="project" value="UniProtKB-KW"/>
</dbReference>
<keyword evidence="2" id="KW-0067">ATP-binding</keyword>
<dbReference type="Pfam" id="PF05729">
    <property type="entry name" value="NACHT"/>
    <property type="match status" value="1"/>
</dbReference>
<keyword evidence="1" id="KW-0547">Nucleotide-binding</keyword>
<protein>
    <submittedName>
        <fullName evidence="6">LOW QUALITY PROTEIN: uncharacterized protein LOC109475972</fullName>
    </submittedName>
</protein>
<dbReference type="Gene3D" id="3.80.10.10">
    <property type="entry name" value="Ribonuclease Inhibitor"/>
    <property type="match status" value="1"/>
</dbReference>
<dbReference type="InterPro" id="IPR032675">
    <property type="entry name" value="LRR_dom_sf"/>
</dbReference>
<evidence type="ECO:0000256" key="2">
    <source>
        <dbReference type="ARBA" id="ARBA00022840"/>
    </source>
</evidence>
<evidence type="ECO:0000313" key="5">
    <source>
        <dbReference type="Proteomes" id="UP000515135"/>
    </source>
</evidence>
<proteinExistence type="predicted"/>
<dbReference type="AlphaFoldDB" id="A0A6P4ZMQ8"/>
<evidence type="ECO:0000256" key="1">
    <source>
        <dbReference type="ARBA" id="ARBA00022741"/>
    </source>
</evidence>
<dbReference type="InterPro" id="IPR027417">
    <property type="entry name" value="P-loop_NTPase"/>
</dbReference>
<dbReference type="CDD" id="cd01670">
    <property type="entry name" value="Death"/>
    <property type="match status" value="1"/>
</dbReference>
<dbReference type="InterPro" id="IPR007111">
    <property type="entry name" value="NACHT_NTPase"/>
</dbReference>
<dbReference type="PANTHER" id="PTHR46844:SF1">
    <property type="entry name" value="SLR5058 PROTEIN"/>
    <property type="match status" value="1"/>
</dbReference>
<name>A0A6P4ZMQ8_BRABE</name>
<dbReference type="GeneID" id="109475972"/>
<dbReference type="Pfam" id="PF00531">
    <property type="entry name" value="Death"/>
    <property type="match status" value="1"/>
</dbReference>
<dbReference type="SUPFAM" id="SSF52047">
    <property type="entry name" value="RNI-like"/>
    <property type="match status" value="2"/>
</dbReference>
<evidence type="ECO:0000259" key="4">
    <source>
        <dbReference type="PROSITE" id="PS50837"/>
    </source>
</evidence>
<feature type="domain" description="NACHT" evidence="4">
    <location>
        <begin position="179"/>
        <end position="311"/>
    </location>
</feature>
<keyword evidence="5" id="KW-1185">Reference proteome</keyword>
<dbReference type="InterPro" id="IPR000488">
    <property type="entry name" value="Death_dom"/>
</dbReference>
<dbReference type="Gene3D" id="1.10.533.10">
    <property type="entry name" value="Death Domain, Fas"/>
    <property type="match status" value="1"/>
</dbReference>
<sequence length="1096" mass="124494">MACSRPKRDVLSKAFEVVVDGVLTSKVPSLGRELGFSDVDMDAIKYEHPNDIMEQKRKMLSKWKERQGTQATPGELMEACRRAKLQDVADKIQKLIREDVVNQCEDELKEYYRRNMSFYTPLNWAPWMELDIQNHHVKARFKRVHRHEGSTKHIVKSEYLTEDELLMEGDSSSSRQNVGRVIIEGPPGIGKTTFLNGLVCAWVSGKRFTHQKLVFALKGRHLLKSGGLLEAILAQSLFPEDHPVQRNPDLRAHLWQWVEVNQDRVMFIIDGIAEIPGFRKTYSSTEPEHFVTKLIEGKILRHSNVLLTTTSIQMLDVSVLRWCDAYYTMEGFFNDDINRFVDTFNFKTRKAKADIKDLLGSNTSFLELCRIPMFLWFLCLIWDDNEHKSKARTVTSLLEEIVSLALRKALKGKEELSDEEQEKVEELCRLSWERTVSGDVCLMSEDIKNIKDLMLKSGFLVKEKSHRVEYTFGHTLYRQLFAAKHVVKFPDQTDLYERLWEPSCPSNSRYNLVCLFVAGLLGANAGPLFEAFARRYSNMLKDEECCQCCIDEAVTLACRCIVESRNSRSFGKAVATTMLEHMGSERELSINFYRKQLKLNTLLGLSYVIENINCMDSFGRINESQRLSLILDNLWIRNKRGLLRLGEAIMKTQCVHSLAISVTGLDASLLHPQGNDAENDDMRKFMQTIGSTQSNVAKLSLTAQIDRMSESAIRQVPKAFRNNEELKELDLFVSLFSKRCSPMCLRIEKESQQPCTKKERIQVFLTDAAEAIDNMKWLESLKITASILREDASRETIVPVLQRHEGITSLSVVGQVKGRGHLTLYGIQSLAMILEQNRKLKSVSVRLTTVSDDVKQREKETESPRDPCDTRAKALYSGLVKSTVTSIDLLFNCVLPREARLFADIVINNPHLTDVTFSWHTMFPSFLERLADAVEKSGTLKRLALCGKFGDGDSLVKLIRAALPANPPSSPQAAGGISSLFLQGQPFLDTTIDALVSCVKTETSLDRPMLLHLGGELFGPQAAAASKNLDALRLDKEASDDNFIIYHGLSVVTVDEEKPNVFHFETTVAMEFKRALRKRSEQIVNRKKSRQEETES</sequence>
<dbReference type="KEGG" id="bbel:109475972"/>
<dbReference type="SUPFAM" id="SSF47986">
    <property type="entry name" value="DEATH domain"/>
    <property type="match status" value="1"/>
</dbReference>